<dbReference type="Proteomes" id="UP000265964">
    <property type="component" value="Unassembled WGS sequence"/>
</dbReference>
<proteinExistence type="predicted"/>
<evidence type="ECO:0000313" key="2">
    <source>
        <dbReference type="Proteomes" id="UP000265964"/>
    </source>
</evidence>
<accession>A0A3A1YQV0</accession>
<dbReference type="AlphaFoldDB" id="A0A3A1YQV0"/>
<sequence length="174" mass="21025">MQFKHELRDKFASLDNQITYFPDSLLNKNFYLVNEYKELFQGRYGPNVDRFNNYLTIISRNPILNNLFILFKGNVDFYNLTAELKHEYLNKIEARMELGKEAFDNGIVELRRQYIKDKEKFLTEFNLNEIQQISQNTQLYYESLKNLIQEYREQMIASNDEEEIEFVLVEDDEE</sequence>
<evidence type="ECO:0000313" key="1">
    <source>
        <dbReference type="EMBL" id="RIY38764.1"/>
    </source>
</evidence>
<reference evidence="1 2" key="1">
    <citation type="submission" date="2017-08" db="EMBL/GenBank/DDBJ databases">
        <title>Reclassification of Bisgaard taxon 37 and 44.</title>
        <authorList>
            <person name="Christensen H."/>
        </authorList>
    </citation>
    <scope>NUCLEOTIDE SEQUENCE [LARGE SCALE GENOMIC DNA]</scope>
    <source>
        <strain evidence="1 2">EEAB3T1</strain>
    </source>
</reference>
<gene>
    <name evidence="1" type="ORF">CKF59_00295</name>
</gene>
<keyword evidence="2" id="KW-1185">Reference proteome</keyword>
<protein>
    <submittedName>
        <fullName evidence="1">Uncharacterized protein</fullName>
    </submittedName>
</protein>
<organism evidence="1 2">
    <name type="scientific">Psittacicella gerlachiana</name>
    <dbReference type="NCBI Taxonomy" id="2028574"/>
    <lineage>
        <taxon>Bacteria</taxon>
        <taxon>Pseudomonadati</taxon>
        <taxon>Pseudomonadota</taxon>
        <taxon>Gammaproteobacteria</taxon>
        <taxon>Pasteurellales</taxon>
        <taxon>Psittacicellaceae</taxon>
        <taxon>Psittacicella</taxon>
    </lineage>
</organism>
<dbReference type="EMBL" id="NRJF01000007">
    <property type="protein sequence ID" value="RIY38764.1"/>
    <property type="molecule type" value="Genomic_DNA"/>
</dbReference>
<comment type="caution">
    <text evidence="1">The sequence shown here is derived from an EMBL/GenBank/DDBJ whole genome shotgun (WGS) entry which is preliminary data.</text>
</comment>
<name>A0A3A1YQV0_9GAMM</name>